<protein>
    <submittedName>
        <fullName evidence="8">Integrase</fullName>
    </submittedName>
</protein>
<keyword evidence="3 5" id="KW-0238">DNA-binding</keyword>
<comment type="similarity">
    <text evidence="1">Belongs to the 'phage' integrase family.</text>
</comment>
<evidence type="ECO:0000256" key="5">
    <source>
        <dbReference type="PROSITE-ProRule" id="PRU01248"/>
    </source>
</evidence>
<dbReference type="InterPro" id="IPR010998">
    <property type="entry name" value="Integrase_recombinase_N"/>
</dbReference>
<evidence type="ECO:0000256" key="1">
    <source>
        <dbReference type="ARBA" id="ARBA00008857"/>
    </source>
</evidence>
<dbReference type="CDD" id="cd01184">
    <property type="entry name" value="INT_C_like_1"/>
    <property type="match status" value="1"/>
</dbReference>
<dbReference type="PANTHER" id="PTHR30349:SF41">
    <property type="entry name" value="INTEGRASE_RECOMBINASE PROTEIN MJ0367-RELATED"/>
    <property type="match status" value="1"/>
</dbReference>
<dbReference type="PANTHER" id="PTHR30349">
    <property type="entry name" value="PHAGE INTEGRASE-RELATED"/>
    <property type="match status" value="1"/>
</dbReference>
<dbReference type="Gene3D" id="1.10.443.10">
    <property type="entry name" value="Intergrase catalytic core"/>
    <property type="match status" value="1"/>
</dbReference>
<dbReference type="SUPFAM" id="SSF56349">
    <property type="entry name" value="DNA breaking-rejoining enzymes"/>
    <property type="match status" value="1"/>
</dbReference>
<keyword evidence="9" id="KW-1185">Reference proteome</keyword>
<evidence type="ECO:0000256" key="3">
    <source>
        <dbReference type="ARBA" id="ARBA00023125"/>
    </source>
</evidence>
<feature type="domain" description="Core-binding (CB)" evidence="7">
    <location>
        <begin position="183"/>
        <end position="261"/>
    </location>
</feature>
<organism evidence="8 9">
    <name type="scientific">Rhodoferax saidenbachensis</name>
    <dbReference type="NCBI Taxonomy" id="1484693"/>
    <lineage>
        <taxon>Bacteria</taxon>
        <taxon>Pseudomonadati</taxon>
        <taxon>Pseudomonadota</taxon>
        <taxon>Betaproteobacteria</taxon>
        <taxon>Burkholderiales</taxon>
        <taxon>Comamonadaceae</taxon>
        <taxon>Rhodoferax</taxon>
    </lineage>
</organism>
<sequence>MSFAPALRPNAAPERQSSKLPKYLHRRGRNYYFKRRIPTDVADGFPDYKGQVWKSLDTDNLTQARLFLAVELSEFDLTVAELRRTRAQEQAQRSPVTPGTVPFTIVRRASIRTDTVGESIEMADEKADDANTSSHVFWPSHGKPSPEESARQSAERLTKSNVLAAIGRGARRESRVDSTVIAPTMTHLFESWRLKQDRQRSINAVHTALMEFRTVHGPIPVEAIERRHARIYRDWLIERGLCKRTIENRLGFMSTLMRHGMREIVEHLNFNPFEFIDVVGATGLRQPKDRRAYRVSELNCIYASSLYTAGYRPEGQAVDAAYWLPLLGPFVGARIEEVCQMRIEDVQRVNGVWCLRLCDLDVNQELKNPNSFRRVPLHEVVIKSGFLLYAAQMANAGHERVFPTLTNDNTNGIYSNAVGKWYGRYLETIGLTDHRLDYHSYRYTFRQQCSLSGVDNEVRDALTGHWVGKNDSGRTYMKGENNQYSFPKLVEAIQQLRYDELKVSHLFVENPLEGVEAALLQ</sequence>
<evidence type="ECO:0000256" key="2">
    <source>
        <dbReference type="ARBA" id="ARBA00022908"/>
    </source>
</evidence>
<dbReference type="InterPro" id="IPR011010">
    <property type="entry name" value="DNA_brk_join_enz"/>
</dbReference>
<dbReference type="Pfam" id="PF20172">
    <property type="entry name" value="DUF6538"/>
    <property type="match status" value="1"/>
</dbReference>
<comment type="caution">
    <text evidence="8">The sequence shown here is derived from an EMBL/GenBank/DDBJ whole genome shotgun (WGS) entry which is preliminary data.</text>
</comment>
<dbReference type="Gene3D" id="1.10.150.130">
    <property type="match status" value="1"/>
</dbReference>
<evidence type="ECO:0000256" key="6">
    <source>
        <dbReference type="SAM" id="MobiDB-lite"/>
    </source>
</evidence>
<dbReference type="InterPro" id="IPR050090">
    <property type="entry name" value="Tyrosine_recombinase_XerCD"/>
</dbReference>
<dbReference type="InterPro" id="IPR044068">
    <property type="entry name" value="CB"/>
</dbReference>
<evidence type="ECO:0000259" key="7">
    <source>
        <dbReference type="PROSITE" id="PS51900"/>
    </source>
</evidence>
<feature type="region of interest" description="Disordered" evidence="6">
    <location>
        <begin position="1"/>
        <end position="20"/>
    </location>
</feature>
<dbReference type="EMBL" id="JAVDXO010000008">
    <property type="protein sequence ID" value="MDR7307918.1"/>
    <property type="molecule type" value="Genomic_DNA"/>
</dbReference>
<reference evidence="8 9" key="1">
    <citation type="submission" date="2023-07" db="EMBL/GenBank/DDBJ databases">
        <title>Sorghum-associated microbial communities from plants grown in Nebraska, USA.</title>
        <authorList>
            <person name="Schachtman D."/>
        </authorList>
    </citation>
    <scope>NUCLEOTIDE SEQUENCE [LARGE SCALE GENOMIC DNA]</scope>
    <source>
        <strain evidence="8 9">BE308</strain>
    </source>
</reference>
<gene>
    <name evidence="8" type="ORF">J2X15_003223</name>
</gene>
<evidence type="ECO:0000256" key="4">
    <source>
        <dbReference type="ARBA" id="ARBA00023172"/>
    </source>
</evidence>
<dbReference type="RefSeq" id="WP_310344530.1">
    <property type="nucleotide sequence ID" value="NZ_JAVDXO010000008.1"/>
</dbReference>
<dbReference type="InterPro" id="IPR046668">
    <property type="entry name" value="DUF6538"/>
</dbReference>
<dbReference type="PROSITE" id="PS51900">
    <property type="entry name" value="CB"/>
    <property type="match status" value="1"/>
</dbReference>
<feature type="region of interest" description="Disordered" evidence="6">
    <location>
        <begin position="128"/>
        <end position="156"/>
    </location>
</feature>
<keyword evidence="2" id="KW-0229">DNA integration</keyword>
<dbReference type="Proteomes" id="UP001268089">
    <property type="component" value="Unassembled WGS sequence"/>
</dbReference>
<evidence type="ECO:0000313" key="8">
    <source>
        <dbReference type="EMBL" id="MDR7307918.1"/>
    </source>
</evidence>
<dbReference type="InterPro" id="IPR013762">
    <property type="entry name" value="Integrase-like_cat_sf"/>
</dbReference>
<evidence type="ECO:0000313" key="9">
    <source>
        <dbReference type="Proteomes" id="UP001268089"/>
    </source>
</evidence>
<proteinExistence type="inferred from homology"/>
<keyword evidence="4" id="KW-0233">DNA recombination</keyword>
<name>A0ABU1ZQU0_9BURK</name>
<feature type="compositionally biased region" description="Basic and acidic residues" evidence="6">
    <location>
        <begin position="144"/>
        <end position="156"/>
    </location>
</feature>
<accession>A0ABU1ZQU0</accession>